<evidence type="ECO:0000256" key="6">
    <source>
        <dbReference type="ARBA" id="ARBA00022691"/>
    </source>
</evidence>
<dbReference type="RefSeq" id="XP_015657074.1">
    <property type="nucleotide sequence ID" value="XM_015804500.1"/>
</dbReference>
<dbReference type="GO" id="GO:0003723">
    <property type="term" value="F:RNA binding"/>
    <property type="evidence" value="ECO:0007669"/>
    <property type="project" value="UniProtKB-KW"/>
</dbReference>
<dbReference type="Gene3D" id="3.40.50.150">
    <property type="entry name" value="Vaccinia Virus protein VP39"/>
    <property type="match status" value="1"/>
</dbReference>
<evidence type="ECO:0000256" key="3">
    <source>
        <dbReference type="ARBA" id="ARBA00021330"/>
    </source>
</evidence>
<comment type="caution">
    <text evidence="14">The sequence shown here is derived from an EMBL/GenBank/DDBJ whole genome shotgun (WGS) entry which is preliminary data.</text>
</comment>
<keyword evidence="4" id="KW-0489">Methyltransferase</keyword>
<protein>
    <recommendedName>
        <fullName evidence="3">Small RNA 2'-O-methyltransferase</fullName>
        <ecNumber evidence="11">2.1.1.386</ecNumber>
    </recommendedName>
</protein>
<sequence length="782" mass="85562">MAQCAADTANSALASDAKVEREEEDGLVFNPPLYSQRAQLVHRVLQRYSCRRIIDAGCSRGDLLQFLMHASSLSHVQLTAVTAIDIDGEALREVSKVLPFSSFTVASYTADCTVQCIQGDLTSCVTVPAEWLPYPLSLSSSFSCSSAPGAPATDSAAVHDATVDAVCSIEVIEHIPPHAVAAYTYTLFAELGAARGARVVLLTTPNRDENTRLPRHPLQQRRGSAQDCERSFTEATNSIYRPWESAPRRRHDEHFFELTRTQWKRYVAYVEECYGSYWKTQEDVLLGEGFTQGTLFVARASEHPRKAACISTVFPFLSQAGPVQLAKQRCSHVDRASHGVRCTARTPQEESLSAHTSHRGVRVSRDAAIAAFPFESIFGMPFADYASHFLRPNTPRPSLPQQALTFDAATGTPIGLASCGCDLPYTRVAHRVIEGVALWDRLRGVVRRCYAGLSSASSSPSHAAGQRKRAISFTEFYTAHVVPLLYVLLEECTVPLLWRSLAEQRGLWVRATQDDTAHWRRYVRQTRKEEYLLRACRLRVDAAHVPPRSRASSTSTATSLFLSSSCVGAASSGAAGIVVPLFPFPSEAYSVLSRALRHDSSWCNGGGAGGGGDARPMKCCVQGLQLLEKGTTDSVGLLLAEWLCAEVTRCLSNTTEQRRGGAPCRLLSSAPPAAAATEMPTRTLKCLPTRLLQLLFFLVSVDVIPDAYAALCSWWRSREQHLAALHRDVCAACDATTYSPRGDDAPRGQPRPRRRRRLAASSGEAPSPPWLVSLMDCSISFP</sequence>
<evidence type="ECO:0000256" key="9">
    <source>
        <dbReference type="ARBA" id="ARBA00022884"/>
    </source>
</evidence>
<proteinExistence type="inferred from homology"/>
<evidence type="ECO:0000256" key="4">
    <source>
        <dbReference type="ARBA" id="ARBA00022603"/>
    </source>
</evidence>
<dbReference type="InterPro" id="IPR026610">
    <property type="entry name" value="Hen1"/>
</dbReference>
<evidence type="ECO:0000256" key="2">
    <source>
        <dbReference type="ARBA" id="ARBA00009026"/>
    </source>
</evidence>
<dbReference type="GO" id="GO:0090486">
    <property type="term" value="F:small RNA 2'-O-methyltransferase activity"/>
    <property type="evidence" value="ECO:0007669"/>
    <property type="project" value="UniProtKB-EC"/>
</dbReference>
<evidence type="ECO:0000256" key="7">
    <source>
        <dbReference type="ARBA" id="ARBA00022723"/>
    </source>
</evidence>
<evidence type="ECO:0000256" key="8">
    <source>
        <dbReference type="ARBA" id="ARBA00022842"/>
    </source>
</evidence>
<comment type="catalytic activity">
    <reaction evidence="12">
        <text>small RNA 3'-end nucleotide + S-adenosyl-L-methionine = small RNA 3'-end 2'-O-methylnucleotide + S-adenosyl-L-homocysteine + H(+)</text>
        <dbReference type="Rhea" id="RHEA:37887"/>
        <dbReference type="Rhea" id="RHEA-COMP:10415"/>
        <dbReference type="Rhea" id="RHEA-COMP:10416"/>
        <dbReference type="ChEBI" id="CHEBI:15378"/>
        <dbReference type="ChEBI" id="CHEBI:57856"/>
        <dbReference type="ChEBI" id="CHEBI:59789"/>
        <dbReference type="ChEBI" id="CHEBI:74896"/>
        <dbReference type="ChEBI" id="CHEBI:74898"/>
        <dbReference type="EC" id="2.1.1.386"/>
    </reaction>
</comment>
<dbReference type="OrthoDB" id="250683at2759"/>
<evidence type="ECO:0000256" key="5">
    <source>
        <dbReference type="ARBA" id="ARBA00022679"/>
    </source>
</evidence>
<keyword evidence="9" id="KW-0694">RNA-binding</keyword>
<dbReference type="SUPFAM" id="SSF53335">
    <property type="entry name" value="S-adenosyl-L-methionine-dependent methyltransferases"/>
    <property type="match status" value="1"/>
</dbReference>
<dbReference type="VEuPathDB" id="TriTrypDB:LpyrH10_13_1800"/>
<dbReference type="PANTHER" id="PTHR21404:SF3">
    <property type="entry name" value="SMALL RNA 2'-O-METHYLTRANSFERASE"/>
    <property type="match status" value="1"/>
</dbReference>
<feature type="region of interest" description="Disordered" evidence="13">
    <location>
        <begin position="741"/>
        <end position="765"/>
    </location>
</feature>
<reference evidence="14 15" key="1">
    <citation type="submission" date="2015-07" db="EMBL/GenBank/DDBJ databases">
        <title>High-quality genome of monoxenous trypanosomatid Leptomonas pyrrhocoris.</title>
        <authorList>
            <person name="Flegontov P."/>
            <person name="Butenko A."/>
            <person name="Firsov S."/>
            <person name="Vlcek C."/>
            <person name="Logacheva M.D."/>
            <person name="Field M."/>
            <person name="Filatov D."/>
            <person name="Flegontova O."/>
            <person name="Gerasimov E."/>
            <person name="Jackson A.P."/>
            <person name="Kelly S."/>
            <person name="Opperdoes F."/>
            <person name="O'Reilly A."/>
            <person name="Votypka J."/>
            <person name="Yurchenko V."/>
            <person name="Lukes J."/>
        </authorList>
    </citation>
    <scope>NUCLEOTIDE SEQUENCE [LARGE SCALE GENOMIC DNA]</scope>
    <source>
        <strain evidence="14">H10</strain>
    </source>
</reference>
<evidence type="ECO:0000256" key="11">
    <source>
        <dbReference type="ARBA" id="ARBA00035025"/>
    </source>
</evidence>
<evidence type="ECO:0000256" key="13">
    <source>
        <dbReference type="SAM" id="MobiDB-lite"/>
    </source>
</evidence>
<dbReference type="AlphaFoldDB" id="A0A0M9FYD7"/>
<dbReference type="InterPro" id="IPR029063">
    <property type="entry name" value="SAM-dependent_MTases_sf"/>
</dbReference>
<comment type="similarity">
    <text evidence="2">Belongs to the methyltransferase superfamily. HEN1 family.</text>
</comment>
<evidence type="ECO:0000313" key="15">
    <source>
        <dbReference type="Proteomes" id="UP000037923"/>
    </source>
</evidence>
<evidence type="ECO:0000256" key="10">
    <source>
        <dbReference type="ARBA" id="ARBA00023158"/>
    </source>
</evidence>
<accession>A0A0M9FYD7</accession>
<organism evidence="14 15">
    <name type="scientific">Leptomonas pyrrhocoris</name>
    <name type="common">Firebug parasite</name>
    <dbReference type="NCBI Taxonomy" id="157538"/>
    <lineage>
        <taxon>Eukaryota</taxon>
        <taxon>Discoba</taxon>
        <taxon>Euglenozoa</taxon>
        <taxon>Kinetoplastea</taxon>
        <taxon>Metakinetoplastina</taxon>
        <taxon>Trypanosomatida</taxon>
        <taxon>Trypanosomatidae</taxon>
        <taxon>Leishmaniinae</taxon>
        <taxon>Leptomonas</taxon>
    </lineage>
</organism>
<keyword evidence="10" id="KW-0943">RNA-mediated gene silencing</keyword>
<dbReference type="Proteomes" id="UP000037923">
    <property type="component" value="Unassembled WGS sequence"/>
</dbReference>
<keyword evidence="5" id="KW-0808">Transferase</keyword>
<comment type="cofactor">
    <cofactor evidence="1">
        <name>Mg(2+)</name>
        <dbReference type="ChEBI" id="CHEBI:18420"/>
    </cofactor>
</comment>
<dbReference type="GO" id="GO:0030422">
    <property type="term" value="P:siRNA processing"/>
    <property type="evidence" value="ECO:0007669"/>
    <property type="project" value="TreeGrafter"/>
</dbReference>
<dbReference type="EMBL" id="LGTL01000013">
    <property type="protein sequence ID" value="KPA78635.1"/>
    <property type="molecule type" value="Genomic_DNA"/>
</dbReference>
<keyword evidence="6" id="KW-0949">S-adenosyl-L-methionine</keyword>
<gene>
    <name evidence="14" type="ORF">ABB37_06235</name>
</gene>
<name>A0A0M9FYD7_LEPPY</name>
<dbReference type="PANTHER" id="PTHR21404">
    <property type="entry name" value="HEN1"/>
    <property type="match status" value="1"/>
</dbReference>
<dbReference type="GO" id="GO:0046872">
    <property type="term" value="F:metal ion binding"/>
    <property type="evidence" value="ECO:0007669"/>
    <property type="project" value="UniProtKB-KW"/>
</dbReference>
<evidence type="ECO:0000256" key="12">
    <source>
        <dbReference type="ARBA" id="ARBA00048418"/>
    </source>
</evidence>
<dbReference type="GeneID" id="26906524"/>
<keyword evidence="8" id="KW-0460">Magnesium</keyword>
<keyword evidence="15" id="KW-1185">Reference proteome</keyword>
<evidence type="ECO:0000256" key="1">
    <source>
        <dbReference type="ARBA" id="ARBA00001946"/>
    </source>
</evidence>
<evidence type="ECO:0000313" key="14">
    <source>
        <dbReference type="EMBL" id="KPA78635.1"/>
    </source>
</evidence>
<dbReference type="EC" id="2.1.1.386" evidence="11"/>
<dbReference type="GO" id="GO:0005634">
    <property type="term" value="C:nucleus"/>
    <property type="evidence" value="ECO:0007669"/>
    <property type="project" value="TreeGrafter"/>
</dbReference>
<dbReference type="GO" id="GO:0005737">
    <property type="term" value="C:cytoplasm"/>
    <property type="evidence" value="ECO:0007669"/>
    <property type="project" value="TreeGrafter"/>
</dbReference>
<dbReference type="GO" id="GO:0001510">
    <property type="term" value="P:RNA methylation"/>
    <property type="evidence" value="ECO:0007669"/>
    <property type="project" value="InterPro"/>
</dbReference>
<keyword evidence="7" id="KW-0479">Metal-binding</keyword>